<gene>
    <name evidence="2" type="ORF">NPIL_667541</name>
</gene>
<reference evidence="2" key="1">
    <citation type="submission" date="2020-08" db="EMBL/GenBank/DDBJ databases">
        <title>Multicomponent nature underlies the extraordinary mechanical properties of spider dragline silk.</title>
        <authorList>
            <person name="Kono N."/>
            <person name="Nakamura H."/>
            <person name="Mori M."/>
            <person name="Yoshida Y."/>
            <person name="Ohtoshi R."/>
            <person name="Malay A.D."/>
            <person name="Moran D.A.P."/>
            <person name="Tomita M."/>
            <person name="Numata K."/>
            <person name="Arakawa K."/>
        </authorList>
    </citation>
    <scope>NUCLEOTIDE SEQUENCE</scope>
</reference>
<evidence type="ECO:0000256" key="1">
    <source>
        <dbReference type="SAM" id="MobiDB-lite"/>
    </source>
</evidence>
<feature type="region of interest" description="Disordered" evidence="1">
    <location>
        <begin position="1"/>
        <end position="25"/>
    </location>
</feature>
<dbReference type="AlphaFoldDB" id="A0A8X6TG87"/>
<name>A0A8X6TG87_NEPPI</name>
<sequence>MHGGGAQGRSLEQVPSPGAPVREDKCRCPREVETRVSLQVSLPPSRASRSAFAWACHIVSLGGPRMPLSDPWILSPPSFVIRKAQWR</sequence>
<accession>A0A8X6TG87</accession>
<protein>
    <submittedName>
        <fullName evidence="2">Uncharacterized protein</fullName>
    </submittedName>
</protein>
<dbReference type="Proteomes" id="UP000887013">
    <property type="component" value="Unassembled WGS sequence"/>
</dbReference>
<dbReference type="EMBL" id="BMAW01008188">
    <property type="protein sequence ID" value="GFT07372.1"/>
    <property type="molecule type" value="Genomic_DNA"/>
</dbReference>
<evidence type="ECO:0000313" key="3">
    <source>
        <dbReference type="Proteomes" id="UP000887013"/>
    </source>
</evidence>
<comment type="caution">
    <text evidence="2">The sequence shown here is derived from an EMBL/GenBank/DDBJ whole genome shotgun (WGS) entry which is preliminary data.</text>
</comment>
<proteinExistence type="predicted"/>
<evidence type="ECO:0000313" key="2">
    <source>
        <dbReference type="EMBL" id="GFT07372.1"/>
    </source>
</evidence>
<keyword evidence="3" id="KW-1185">Reference proteome</keyword>
<organism evidence="2 3">
    <name type="scientific">Nephila pilipes</name>
    <name type="common">Giant wood spider</name>
    <name type="synonym">Nephila maculata</name>
    <dbReference type="NCBI Taxonomy" id="299642"/>
    <lineage>
        <taxon>Eukaryota</taxon>
        <taxon>Metazoa</taxon>
        <taxon>Ecdysozoa</taxon>
        <taxon>Arthropoda</taxon>
        <taxon>Chelicerata</taxon>
        <taxon>Arachnida</taxon>
        <taxon>Araneae</taxon>
        <taxon>Araneomorphae</taxon>
        <taxon>Entelegynae</taxon>
        <taxon>Araneoidea</taxon>
        <taxon>Nephilidae</taxon>
        <taxon>Nephila</taxon>
    </lineage>
</organism>